<dbReference type="OrthoDB" id="422540at2759"/>
<organism evidence="1 2">
    <name type="scientific">Protopolystoma xenopodis</name>
    <dbReference type="NCBI Taxonomy" id="117903"/>
    <lineage>
        <taxon>Eukaryota</taxon>
        <taxon>Metazoa</taxon>
        <taxon>Spiralia</taxon>
        <taxon>Lophotrochozoa</taxon>
        <taxon>Platyhelminthes</taxon>
        <taxon>Monogenea</taxon>
        <taxon>Polyopisthocotylea</taxon>
        <taxon>Polystomatidea</taxon>
        <taxon>Polystomatidae</taxon>
        <taxon>Protopolystoma</taxon>
    </lineage>
</organism>
<comment type="caution">
    <text evidence="1">The sequence shown here is derived from an EMBL/GenBank/DDBJ whole genome shotgun (WGS) entry which is preliminary data.</text>
</comment>
<sequence>MEYITQFTGKVRYLKRADNIVADTLSHIDMASVVPDTRINYPAMAEEQKREYSQIIACQWLKNDDDASRDASRCQDLVLFVNGKTSSFRFYRHAEIGNLCE</sequence>
<name>A0A3S5C337_9PLAT</name>
<keyword evidence="2" id="KW-1185">Reference proteome</keyword>
<gene>
    <name evidence="1" type="ORF">PXEA_LOCUS25541</name>
</gene>
<proteinExistence type="predicted"/>
<protein>
    <submittedName>
        <fullName evidence="1">Uncharacterized protein</fullName>
    </submittedName>
</protein>
<evidence type="ECO:0000313" key="2">
    <source>
        <dbReference type="Proteomes" id="UP000784294"/>
    </source>
</evidence>
<dbReference type="Proteomes" id="UP000784294">
    <property type="component" value="Unassembled WGS sequence"/>
</dbReference>
<accession>A0A3S5C337</accession>
<dbReference type="AlphaFoldDB" id="A0A3S5C337"/>
<reference evidence="1" key="1">
    <citation type="submission" date="2018-11" db="EMBL/GenBank/DDBJ databases">
        <authorList>
            <consortium name="Pathogen Informatics"/>
        </authorList>
    </citation>
    <scope>NUCLEOTIDE SEQUENCE</scope>
</reference>
<evidence type="ECO:0000313" key="1">
    <source>
        <dbReference type="EMBL" id="VEL32101.1"/>
    </source>
</evidence>
<dbReference type="EMBL" id="CAAALY010130226">
    <property type="protein sequence ID" value="VEL32101.1"/>
    <property type="molecule type" value="Genomic_DNA"/>
</dbReference>